<comment type="caution">
    <text evidence="2">The sequence shown here is derived from an EMBL/GenBank/DDBJ whole genome shotgun (WGS) entry which is preliminary data.</text>
</comment>
<sequence length="156" mass="17324">ISVSLPVLPIVVSERATTENNPEIAALVNWLHEWLRGWLASLTREHPNSGVGSRNAGSDSSSQVQTYKLSAGERNEGTSRLCHIPKGKRANDENDDDGSERKPKAQRANWPSDILMLAFPYFKHDPRKYGRPKLKSCAHPGYRDVHRGTLNAGVDV</sequence>
<reference evidence="2" key="1">
    <citation type="journal article" date="2012" name="Mol. Plant Microbe Interact.">
        <title>A highly conserved effector in Fusarium oxysporum is required for full virulence on Arabidopsis.</title>
        <authorList>
            <person name="Thatcher L.F."/>
            <person name="Gardiner D.M."/>
            <person name="Kazan K."/>
            <person name="Manners J."/>
        </authorList>
    </citation>
    <scope>NUCLEOTIDE SEQUENCE [LARGE SCALE GENOMIC DNA]</scope>
    <source>
        <strain evidence="2">Fo5176</strain>
    </source>
</reference>
<protein>
    <submittedName>
        <fullName evidence="2">Uncharacterized protein</fullName>
    </submittedName>
</protein>
<feature type="region of interest" description="Disordered" evidence="1">
    <location>
        <begin position="47"/>
        <end position="109"/>
    </location>
</feature>
<dbReference type="AlphaFoldDB" id="F9GAT7"/>
<feature type="compositionally biased region" description="Polar residues" evidence="1">
    <location>
        <begin position="50"/>
        <end position="68"/>
    </location>
</feature>
<evidence type="ECO:0000313" key="2">
    <source>
        <dbReference type="EMBL" id="EGU73719.1"/>
    </source>
</evidence>
<dbReference type="STRING" id="660025.F9GAT7"/>
<name>F9GAT7_FUSOF</name>
<dbReference type="EMBL" id="AFQF01004269">
    <property type="protein sequence ID" value="EGU73719.1"/>
    <property type="molecule type" value="Genomic_DNA"/>
</dbReference>
<proteinExistence type="predicted"/>
<gene>
    <name evidence="2" type="ORF">FOXB_15769</name>
</gene>
<evidence type="ECO:0000256" key="1">
    <source>
        <dbReference type="SAM" id="MobiDB-lite"/>
    </source>
</evidence>
<feature type="non-terminal residue" evidence="2">
    <location>
        <position position="1"/>
    </location>
</feature>
<organism evidence="2">
    <name type="scientific">Fusarium oxysporum (strain Fo5176)</name>
    <name type="common">Fusarium vascular wilt</name>
    <dbReference type="NCBI Taxonomy" id="660025"/>
    <lineage>
        <taxon>Eukaryota</taxon>
        <taxon>Fungi</taxon>
        <taxon>Dikarya</taxon>
        <taxon>Ascomycota</taxon>
        <taxon>Pezizomycotina</taxon>
        <taxon>Sordariomycetes</taxon>
        <taxon>Hypocreomycetidae</taxon>
        <taxon>Hypocreales</taxon>
        <taxon>Nectriaceae</taxon>
        <taxon>Fusarium</taxon>
        <taxon>Fusarium oxysporum species complex</taxon>
    </lineage>
</organism>
<accession>F9GAT7</accession>